<comment type="caution">
    <text evidence="9">The sequence shown here is derived from an EMBL/GenBank/DDBJ whole genome shotgun (WGS) entry which is preliminary data.</text>
</comment>
<keyword evidence="4" id="KW-0496">Mitochondrion</keyword>
<dbReference type="RefSeq" id="XP_041406396.1">
    <property type="nucleotide sequence ID" value="XM_041550462.1"/>
</dbReference>
<evidence type="ECO:0000256" key="6">
    <source>
        <dbReference type="ARBA" id="ARBA00033752"/>
    </source>
</evidence>
<dbReference type="PANTHER" id="PTHR28595:SF1">
    <property type="entry name" value="LARGE RIBOSOMAL SUBUNIT PROTEIN ML54"/>
    <property type="match status" value="1"/>
</dbReference>
<keyword evidence="2" id="KW-0809">Transit peptide</keyword>
<dbReference type="Pfam" id="PF08561">
    <property type="entry name" value="Ribosomal_L37"/>
    <property type="match status" value="1"/>
</dbReference>
<sequence length="115" mass="12981">MIRLNGVRFLSISRSFLQKKVSPAKGVDATKVVSSCLVGTKLNLDIKKGKPGPVALDDSGYPDWLWTVLKDNSKKAKTYKPKEPISPDNQLGERRKQLRKENRSKIKQNNFISQL</sequence>
<dbReference type="Proteomes" id="UP000644660">
    <property type="component" value="Unassembled WGS sequence"/>
</dbReference>
<feature type="region of interest" description="Disordered" evidence="8">
    <location>
        <begin position="75"/>
        <end position="115"/>
    </location>
</feature>
<accession>A0A8H2ZHJ0</accession>
<gene>
    <name evidence="9" type="ORF">KABA2_04S08888</name>
</gene>
<reference evidence="9 10" key="1">
    <citation type="submission" date="2020-05" db="EMBL/GenBank/DDBJ databases">
        <authorList>
            <person name="Casaregola S."/>
            <person name="Devillers H."/>
            <person name="Grondin C."/>
        </authorList>
    </citation>
    <scope>NUCLEOTIDE SEQUENCE [LARGE SCALE GENOMIC DNA]</scope>
    <source>
        <strain evidence="9 10">CLIB 1767</strain>
    </source>
</reference>
<evidence type="ECO:0000256" key="8">
    <source>
        <dbReference type="SAM" id="MobiDB-lite"/>
    </source>
</evidence>
<name>A0A8H2ZHJ0_9SACH</name>
<evidence type="ECO:0000256" key="2">
    <source>
        <dbReference type="ARBA" id="ARBA00022946"/>
    </source>
</evidence>
<evidence type="ECO:0000256" key="3">
    <source>
        <dbReference type="ARBA" id="ARBA00022980"/>
    </source>
</evidence>
<dbReference type="AlphaFoldDB" id="A0A8H2ZHJ0"/>
<dbReference type="GO" id="GO:0003735">
    <property type="term" value="F:structural constituent of ribosome"/>
    <property type="evidence" value="ECO:0007669"/>
    <property type="project" value="TreeGrafter"/>
</dbReference>
<dbReference type="GeneID" id="64857551"/>
<keyword evidence="10" id="KW-1185">Reference proteome</keyword>
<protein>
    <recommendedName>
        <fullName evidence="7">Large ribosomal subunit protein mL54</fullName>
    </recommendedName>
</protein>
<dbReference type="GO" id="GO:0005762">
    <property type="term" value="C:mitochondrial large ribosomal subunit"/>
    <property type="evidence" value="ECO:0007669"/>
    <property type="project" value="TreeGrafter"/>
</dbReference>
<dbReference type="OrthoDB" id="10252718at2759"/>
<proteinExistence type="inferred from homology"/>
<comment type="similarity">
    <text evidence="6">Belongs to the mitochondrion-specific ribosomal protein mL54 family.</text>
</comment>
<keyword evidence="5" id="KW-0687">Ribonucleoprotein</keyword>
<evidence type="ECO:0000256" key="4">
    <source>
        <dbReference type="ARBA" id="ARBA00023128"/>
    </source>
</evidence>
<comment type="subcellular location">
    <subcellularLocation>
        <location evidence="1">Mitochondrion</location>
    </subcellularLocation>
</comment>
<evidence type="ECO:0000256" key="7">
    <source>
        <dbReference type="ARBA" id="ARBA00035179"/>
    </source>
</evidence>
<dbReference type="EMBL" id="CAEFZW010000004">
    <property type="protein sequence ID" value="CAB4254552.1"/>
    <property type="molecule type" value="Genomic_DNA"/>
</dbReference>
<feature type="compositionally biased region" description="Basic and acidic residues" evidence="8">
    <location>
        <begin position="80"/>
        <end position="104"/>
    </location>
</feature>
<dbReference type="InterPro" id="IPR013870">
    <property type="entry name" value="Ribosomal_mL54"/>
</dbReference>
<evidence type="ECO:0000313" key="10">
    <source>
        <dbReference type="Proteomes" id="UP000644660"/>
    </source>
</evidence>
<evidence type="ECO:0000256" key="5">
    <source>
        <dbReference type="ARBA" id="ARBA00023274"/>
    </source>
</evidence>
<keyword evidence="3 9" id="KW-0689">Ribosomal protein</keyword>
<evidence type="ECO:0000313" key="9">
    <source>
        <dbReference type="EMBL" id="CAB4254552.1"/>
    </source>
</evidence>
<dbReference type="PANTHER" id="PTHR28595">
    <property type="entry name" value="39S RIBOSOMAL PROTEIN L54, MITOCHONDRIAL"/>
    <property type="match status" value="1"/>
</dbReference>
<evidence type="ECO:0000256" key="1">
    <source>
        <dbReference type="ARBA" id="ARBA00004173"/>
    </source>
</evidence>
<organism evidence="9 10">
    <name type="scientific">Maudiozyma barnettii</name>
    <dbReference type="NCBI Taxonomy" id="61262"/>
    <lineage>
        <taxon>Eukaryota</taxon>
        <taxon>Fungi</taxon>
        <taxon>Dikarya</taxon>
        <taxon>Ascomycota</taxon>
        <taxon>Saccharomycotina</taxon>
        <taxon>Saccharomycetes</taxon>
        <taxon>Saccharomycetales</taxon>
        <taxon>Saccharomycetaceae</taxon>
        <taxon>Maudiozyma</taxon>
    </lineage>
</organism>